<dbReference type="AlphaFoldDB" id="A0A5B8RWC9"/>
<feature type="domain" description="Sulfatase-modifying factor enzyme-like" evidence="3">
    <location>
        <begin position="56"/>
        <end position="348"/>
    </location>
</feature>
<dbReference type="KEGG" id="cof:FOZ74_08210"/>
<evidence type="ECO:0000256" key="1">
    <source>
        <dbReference type="SAM" id="MobiDB-lite"/>
    </source>
</evidence>
<dbReference type="PANTHER" id="PTHR23150">
    <property type="entry name" value="SULFATASE MODIFYING FACTOR 1, 2"/>
    <property type="match status" value="1"/>
</dbReference>
<dbReference type="GO" id="GO:0120147">
    <property type="term" value="F:formylglycine-generating oxidase activity"/>
    <property type="evidence" value="ECO:0007669"/>
    <property type="project" value="TreeGrafter"/>
</dbReference>
<dbReference type="InterPro" id="IPR016187">
    <property type="entry name" value="CTDL_fold"/>
</dbReference>
<dbReference type="PANTHER" id="PTHR23150:SF19">
    <property type="entry name" value="FORMYLGLYCINE-GENERATING ENZYME"/>
    <property type="match status" value="1"/>
</dbReference>
<name>A0A5B8RWC9_9BURK</name>
<organism evidence="4 5">
    <name type="scientific">Comamonas flocculans</name>
    <dbReference type="NCBI Taxonomy" id="2597701"/>
    <lineage>
        <taxon>Bacteria</taxon>
        <taxon>Pseudomonadati</taxon>
        <taxon>Pseudomonadota</taxon>
        <taxon>Betaproteobacteria</taxon>
        <taxon>Burkholderiales</taxon>
        <taxon>Comamonadaceae</taxon>
        <taxon>Comamonas</taxon>
    </lineage>
</organism>
<gene>
    <name evidence="4" type="ORF">FOZ74_08210</name>
</gene>
<accession>A0A5B8RWC9</accession>
<proteinExistence type="predicted"/>
<evidence type="ECO:0000313" key="5">
    <source>
        <dbReference type="Proteomes" id="UP000321199"/>
    </source>
</evidence>
<evidence type="ECO:0000313" key="4">
    <source>
        <dbReference type="EMBL" id="QEA13014.1"/>
    </source>
</evidence>
<dbReference type="Gene3D" id="3.90.1580.10">
    <property type="entry name" value="paralog of FGE (formylglycine-generating enzyme)"/>
    <property type="match status" value="1"/>
</dbReference>
<dbReference type="Proteomes" id="UP000321199">
    <property type="component" value="Chromosome"/>
</dbReference>
<keyword evidence="2" id="KW-0732">Signal</keyword>
<dbReference type="EMBL" id="CP042344">
    <property type="protein sequence ID" value="QEA13014.1"/>
    <property type="molecule type" value="Genomic_DNA"/>
</dbReference>
<reference evidence="4 5" key="1">
    <citation type="submission" date="2019-07" db="EMBL/GenBank/DDBJ databases">
        <title>Complete genome sequence of Comamonas sp. NLF 7-7 isolated from livestock.</title>
        <authorList>
            <person name="Kim D.H."/>
            <person name="Kim J.G."/>
        </authorList>
    </citation>
    <scope>NUCLEOTIDE SEQUENCE [LARGE SCALE GENOMIC DNA]</scope>
    <source>
        <strain evidence="4 5">NLF 7-7</strain>
    </source>
</reference>
<dbReference type="InterPro" id="IPR051043">
    <property type="entry name" value="Sulfatase_Mod_Factor_Kinase"/>
</dbReference>
<evidence type="ECO:0000259" key="3">
    <source>
        <dbReference type="Pfam" id="PF03781"/>
    </source>
</evidence>
<feature type="region of interest" description="Disordered" evidence="1">
    <location>
        <begin position="366"/>
        <end position="389"/>
    </location>
</feature>
<sequence length="389" mass="42437">MTSGLIAGGACRTSAAGRFVQFAVRLGMALLAAALPGCAAPPTPGTGLVDSLGLRFVAIAAGEFLMGSDEDPGQLARVYPHAEMRRLRGLADEAPVHRVRITRTFWMGKTEVTVGQFRRFVQRSGYVPESVRDGTGGYGYNPAYDAARSPRHDAFEGRDPRYSWQNPGFAQTDAHPVVNVSYNDALAMARWLSKQEGVAYRLPTEAEWEYAARAGTRTRYPAGDELDALLASANTFARETAQLWPQWRDEAAPGEDGFVFTAPVASLAPNAWGLYDMIGNAWEWCADWYGEDYYARSPLDDPQGPGEGQVRVRRGGSWHTWPLYARVAFRNWNTPQTRYVLVGFRLVREGGASAALQPDQAQAAASAAAQTGGAGSAQAMRSRPRRLAR</sequence>
<dbReference type="SUPFAM" id="SSF56436">
    <property type="entry name" value="C-type lectin-like"/>
    <property type="match status" value="1"/>
</dbReference>
<dbReference type="InterPro" id="IPR005532">
    <property type="entry name" value="SUMF_dom"/>
</dbReference>
<protein>
    <submittedName>
        <fullName evidence="4">Formylglycine-generating enzyme family protein</fullName>
    </submittedName>
</protein>
<evidence type="ECO:0000256" key="2">
    <source>
        <dbReference type="SAM" id="SignalP"/>
    </source>
</evidence>
<dbReference type="InterPro" id="IPR042095">
    <property type="entry name" value="SUMF_sf"/>
</dbReference>
<feature type="chain" id="PRO_5022924592" evidence="2">
    <location>
        <begin position="40"/>
        <end position="389"/>
    </location>
</feature>
<dbReference type="Pfam" id="PF03781">
    <property type="entry name" value="FGE-sulfatase"/>
    <property type="match status" value="1"/>
</dbReference>
<dbReference type="OrthoDB" id="9768004at2"/>
<feature type="signal peptide" evidence="2">
    <location>
        <begin position="1"/>
        <end position="39"/>
    </location>
</feature>
<keyword evidence="5" id="KW-1185">Reference proteome</keyword>
<feature type="compositionally biased region" description="Low complexity" evidence="1">
    <location>
        <begin position="366"/>
        <end position="379"/>
    </location>
</feature>